<protein>
    <submittedName>
        <fullName evidence="3">DUF4129 domain-containing protein</fullName>
    </submittedName>
</protein>
<evidence type="ECO:0000313" key="4">
    <source>
        <dbReference type="Proteomes" id="UP001316384"/>
    </source>
</evidence>
<evidence type="ECO:0000313" key="3">
    <source>
        <dbReference type="EMBL" id="UUI70482.1"/>
    </source>
</evidence>
<feature type="transmembrane region" description="Helical" evidence="1">
    <location>
        <begin position="68"/>
        <end position="88"/>
    </location>
</feature>
<evidence type="ECO:0000259" key="2">
    <source>
        <dbReference type="Pfam" id="PF13559"/>
    </source>
</evidence>
<dbReference type="InterPro" id="IPR025403">
    <property type="entry name" value="TgpA-like_C"/>
</dbReference>
<dbReference type="Pfam" id="PF13559">
    <property type="entry name" value="DUF4129"/>
    <property type="match status" value="1"/>
</dbReference>
<sequence>MTGAGWPAVHVVTGVPVEPDAAEARRWLREELLDPAYHRPESLLQRVLAWLVEQLDSMPSLGMSNRTALLVVVGVVLLVVLVALRIAGPVRATARRRRVGVLHADDRRTAAELRDAADAAARAGTWSLAVADRYRAVVRDLEERGLLDERPGRTAHEAARVAAVALPQHADLLRDGGDLFDDVVYGERTATADDDAAVRALDDAVRAARPAAVTT</sequence>
<accession>A0ABY5KJ29</accession>
<keyword evidence="4" id="KW-1185">Reference proteome</keyword>
<dbReference type="RefSeq" id="WP_256769268.1">
    <property type="nucleotide sequence ID" value="NZ_CP101987.1"/>
</dbReference>
<dbReference type="Proteomes" id="UP001316384">
    <property type="component" value="Chromosome"/>
</dbReference>
<feature type="domain" description="Protein-glutamine gamma-glutamyltransferase-like C-terminal" evidence="2">
    <location>
        <begin position="133"/>
        <end position="202"/>
    </location>
</feature>
<gene>
    <name evidence="3" type="ORF">NP048_11770</name>
</gene>
<organism evidence="3 4">
    <name type="scientific">Cellulomonas xiejunii</name>
    <dbReference type="NCBI Taxonomy" id="2968083"/>
    <lineage>
        <taxon>Bacteria</taxon>
        <taxon>Bacillati</taxon>
        <taxon>Actinomycetota</taxon>
        <taxon>Actinomycetes</taxon>
        <taxon>Micrococcales</taxon>
        <taxon>Cellulomonadaceae</taxon>
        <taxon>Cellulomonas</taxon>
    </lineage>
</organism>
<name>A0ABY5KJ29_9CELL</name>
<keyword evidence="1" id="KW-0472">Membrane</keyword>
<keyword evidence="1" id="KW-1133">Transmembrane helix</keyword>
<dbReference type="EMBL" id="CP101987">
    <property type="protein sequence ID" value="UUI70482.1"/>
    <property type="molecule type" value="Genomic_DNA"/>
</dbReference>
<keyword evidence="1" id="KW-0812">Transmembrane</keyword>
<reference evidence="3 4" key="1">
    <citation type="submission" date="2022-07" db="EMBL/GenBank/DDBJ databases">
        <title>Novel species in genus cellulomonas.</title>
        <authorList>
            <person name="Ye L."/>
        </authorList>
    </citation>
    <scope>NUCLEOTIDE SEQUENCE [LARGE SCALE GENOMIC DNA]</scope>
    <source>
        <strain evidence="4">zg-B89</strain>
    </source>
</reference>
<evidence type="ECO:0000256" key="1">
    <source>
        <dbReference type="SAM" id="Phobius"/>
    </source>
</evidence>
<proteinExistence type="predicted"/>